<feature type="region of interest" description="Disordered" evidence="1">
    <location>
        <begin position="71"/>
        <end position="91"/>
    </location>
</feature>
<protein>
    <submittedName>
        <fullName evidence="2">Uncharacterized protein</fullName>
    </submittedName>
</protein>
<comment type="caution">
    <text evidence="2">The sequence shown here is derived from an EMBL/GenBank/DDBJ whole genome shotgun (WGS) entry which is preliminary data.</text>
</comment>
<organism evidence="2">
    <name type="scientific">marine sediment metagenome</name>
    <dbReference type="NCBI Taxonomy" id="412755"/>
    <lineage>
        <taxon>unclassified sequences</taxon>
        <taxon>metagenomes</taxon>
        <taxon>ecological metagenomes</taxon>
    </lineage>
</organism>
<accession>A0A0F9S661</accession>
<reference evidence="2" key="1">
    <citation type="journal article" date="2015" name="Nature">
        <title>Complex archaea that bridge the gap between prokaryotes and eukaryotes.</title>
        <authorList>
            <person name="Spang A."/>
            <person name="Saw J.H."/>
            <person name="Jorgensen S.L."/>
            <person name="Zaremba-Niedzwiedzka K."/>
            <person name="Martijn J."/>
            <person name="Lind A.E."/>
            <person name="van Eijk R."/>
            <person name="Schleper C."/>
            <person name="Guy L."/>
            <person name="Ettema T.J."/>
        </authorList>
    </citation>
    <scope>NUCLEOTIDE SEQUENCE</scope>
</reference>
<name>A0A0F9S661_9ZZZZ</name>
<proteinExistence type="predicted"/>
<dbReference type="EMBL" id="LAZR01000618">
    <property type="protein sequence ID" value="KKN62589.1"/>
    <property type="molecule type" value="Genomic_DNA"/>
</dbReference>
<dbReference type="AlphaFoldDB" id="A0A0F9S661"/>
<evidence type="ECO:0000313" key="2">
    <source>
        <dbReference type="EMBL" id="KKN62589.1"/>
    </source>
</evidence>
<gene>
    <name evidence="2" type="ORF">LCGC14_0510000</name>
</gene>
<evidence type="ECO:0000256" key="1">
    <source>
        <dbReference type="SAM" id="MobiDB-lite"/>
    </source>
</evidence>
<feature type="compositionally biased region" description="Acidic residues" evidence="1">
    <location>
        <begin position="78"/>
        <end position="91"/>
    </location>
</feature>
<sequence>MLTVDKVLNKQDILEMLEKTKDEVDDIRGMILIWTGDGTEYHARVRGMGLPEAIGWLTLVIDGAVRDVNDDNVTWTSDDSDGGEEGEDDGG</sequence>